<sequence>MEDDRSIADLLTAVAGQYRRRIDDPTLPQNTTRLETIRRLELIVQSIKGLMKHQQETL</sequence>
<keyword evidence="2" id="KW-1185">Reference proteome</keyword>
<name>A0A5K7ZGC7_9BACT</name>
<proteinExistence type="predicted"/>
<dbReference type="OrthoDB" id="9895435at2"/>
<organism evidence="1 2">
    <name type="scientific">Desulfosarcina widdelii</name>
    <dbReference type="NCBI Taxonomy" id="947919"/>
    <lineage>
        <taxon>Bacteria</taxon>
        <taxon>Pseudomonadati</taxon>
        <taxon>Thermodesulfobacteriota</taxon>
        <taxon>Desulfobacteria</taxon>
        <taxon>Desulfobacterales</taxon>
        <taxon>Desulfosarcinaceae</taxon>
        <taxon>Desulfosarcina</taxon>
    </lineage>
</organism>
<accession>A0A5K7ZGC7</accession>
<dbReference type="RefSeq" id="WP_155304104.1">
    <property type="nucleotide sequence ID" value="NZ_AP021875.1"/>
</dbReference>
<protein>
    <submittedName>
        <fullName evidence="1">Uncharacterized protein</fullName>
    </submittedName>
</protein>
<evidence type="ECO:0000313" key="1">
    <source>
        <dbReference type="EMBL" id="BBO75157.1"/>
    </source>
</evidence>
<reference evidence="1 2" key="1">
    <citation type="submission" date="2019-11" db="EMBL/GenBank/DDBJ databases">
        <title>Comparative genomics of hydrocarbon-degrading Desulfosarcina strains.</title>
        <authorList>
            <person name="Watanabe M."/>
            <person name="Kojima H."/>
            <person name="Fukui M."/>
        </authorList>
    </citation>
    <scope>NUCLEOTIDE SEQUENCE [LARGE SCALE GENOMIC DNA]</scope>
    <source>
        <strain evidence="1 2">PP31</strain>
    </source>
</reference>
<dbReference type="Proteomes" id="UP000427769">
    <property type="component" value="Chromosome"/>
</dbReference>
<dbReference type="AlphaFoldDB" id="A0A5K7ZGC7"/>
<gene>
    <name evidence="1" type="ORF">DSCW_25740</name>
</gene>
<evidence type="ECO:0000313" key="2">
    <source>
        <dbReference type="Proteomes" id="UP000427769"/>
    </source>
</evidence>
<dbReference type="EMBL" id="AP021875">
    <property type="protein sequence ID" value="BBO75157.1"/>
    <property type="molecule type" value="Genomic_DNA"/>
</dbReference>
<dbReference type="KEGG" id="dwd:DSCW_25740"/>